<accession>A0A7J7GDB6</accession>
<feature type="compositionally biased region" description="Basic and acidic residues" evidence="1">
    <location>
        <begin position="139"/>
        <end position="208"/>
    </location>
</feature>
<protein>
    <submittedName>
        <fullName evidence="2">Uncharacterized protein</fullName>
    </submittedName>
</protein>
<proteinExistence type="predicted"/>
<dbReference type="PANTHER" id="PTHR34837:SF1">
    <property type="entry name" value="LOW PROTEIN: ZINC FINGER CCCH DOMAIN PROTEIN"/>
    <property type="match status" value="1"/>
</dbReference>
<feature type="region of interest" description="Disordered" evidence="1">
    <location>
        <begin position="939"/>
        <end position="1011"/>
    </location>
</feature>
<organism evidence="2 3">
    <name type="scientific">Camellia sinensis</name>
    <name type="common">Tea plant</name>
    <name type="synonym">Thea sinensis</name>
    <dbReference type="NCBI Taxonomy" id="4442"/>
    <lineage>
        <taxon>Eukaryota</taxon>
        <taxon>Viridiplantae</taxon>
        <taxon>Streptophyta</taxon>
        <taxon>Embryophyta</taxon>
        <taxon>Tracheophyta</taxon>
        <taxon>Spermatophyta</taxon>
        <taxon>Magnoliopsida</taxon>
        <taxon>eudicotyledons</taxon>
        <taxon>Gunneridae</taxon>
        <taxon>Pentapetalae</taxon>
        <taxon>asterids</taxon>
        <taxon>Ericales</taxon>
        <taxon>Theaceae</taxon>
        <taxon>Camellia</taxon>
    </lineage>
</organism>
<dbReference type="PANTHER" id="PTHR34837">
    <property type="entry name" value="OS05G0595500 PROTEIN"/>
    <property type="match status" value="1"/>
</dbReference>
<evidence type="ECO:0000256" key="1">
    <source>
        <dbReference type="SAM" id="MobiDB-lite"/>
    </source>
</evidence>
<feature type="compositionally biased region" description="Basic and acidic residues" evidence="1">
    <location>
        <begin position="1001"/>
        <end position="1010"/>
    </location>
</feature>
<reference evidence="3" key="1">
    <citation type="journal article" date="2020" name="Nat. Commun.">
        <title>Genome assembly of wild tea tree DASZ reveals pedigree and selection history of tea varieties.</title>
        <authorList>
            <person name="Zhang W."/>
            <person name="Zhang Y."/>
            <person name="Qiu H."/>
            <person name="Guo Y."/>
            <person name="Wan H."/>
            <person name="Zhang X."/>
            <person name="Scossa F."/>
            <person name="Alseekh S."/>
            <person name="Zhang Q."/>
            <person name="Wang P."/>
            <person name="Xu L."/>
            <person name="Schmidt M.H."/>
            <person name="Jia X."/>
            <person name="Li D."/>
            <person name="Zhu A."/>
            <person name="Guo F."/>
            <person name="Chen W."/>
            <person name="Ni D."/>
            <person name="Usadel B."/>
            <person name="Fernie A.R."/>
            <person name="Wen W."/>
        </authorList>
    </citation>
    <scope>NUCLEOTIDE SEQUENCE [LARGE SCALE GENOMIC DNA]</scope>
    <source>
        <strain evidence="3">cv. G240</strain>
    </source>
</reference>
<keyword evidence="3" id="KW-1185">Reference proteome</keyword>
<feature type="region of interest" description="Disordered" evidence="1">
    <location>
        <begin position="1228"/>
        <end position="1266"/>
    </location>
</feature>
<feature type="compositionally biased region" description="Basic and acidic residues" evidence="1">
    <location>
        <begin position="266"/>
        <end position="500"/>
    </location>
</feature>
<comment type="caution">
    <text evidence="2">The sequence shown here is derived from an EMBL/GenBank/DDBJ whole genome shotgun (WGS) entry which is preliminary data.</text>
</comment>
<feature type="compositionally biased region" description="Basic and acidic residues" evidence="1">
    <location>
        <begin position="717"/>
        <end position="736"/>
    </location>
</feature>
<reference evidence="2 3" key="2">
    <citation type="submission" date="2020-07" db="EMBL/GenBank/DDBJ databases">
        <title>Genome assembly of wild tea tree DASZ reveals pedigree and selection history of tea varieties.</title>
        <authorList>
            <person name="Zhang W."/>
        </authorList>
    </citation>
    <scope>NUCLEOTIDE SEQUENCE [LARGE SCALE GENOMIC DNA]</scope>
    <source>
        <strain evidence="3">cv. G240</strain>
        <tissue evidence="2">Leaf</tissue>
    </source>
</reference>
<feature type="compositionally biased region" description="Basic and acidic residues" evidence="1">
    <location>
        <begin position="98"/>
        <end position="124"/>
    </location>
</feature>
<feature type="compositionally biased region" description="Basic and acidic residues" evidence="1">
    <location>
        <begin position="650"/>
        <end position="675"/>
    </location>
</feature>
<dbReference type="Proteomes" id="UP000593564">
    <property type="component" value="Unassembled WGS sequence"/>
</dbReference>
<feature type="compositionally biased region" description="Basic and acidic residues" evidence="1">
    <location>
        <begin position="601"/>
        <end position="626"/>
    </location>
</feature>
<feature type="region of interest" description="Disordered" evidence="1">
    <location>
        <begin position="1"/>
        <end position="819"/>
    </location>
</feature>
<feature type="compositionally biased region" description="Basic and acidic residues" evidence="1">
    <location>
        <begin position="16"/>
        <end position="56"/>
    </location>
</feature>
<sequence>MPRSSRHKSHKLSKHSSREAREHSDSEEDVKMKDRSGKEEESVRVYRDSGLSEKRKLSLGKDLSGHGNGDTVEEYGSSKRRKEKADASAGSDRWNGGGDERGDGRIVEKETKGESSRIDGEKSSKSTTLIDLKSKSSKRHDGGSEKKEEKGGLVSEKEESKSSSRVDSKRKSEKDSGRKEVKDSKESKEKERGLEREKKIQEIKRETEAVAVGDEASRKQGSHLVDFGEERQGKRGRENTEWPIQDELRNPELEKELEKRIRRRRDGSNDKDKYEDDVKESEDRRLSLRGERAKDSRYKDEKRKDGSSGDKHREDGDRDNRNREDKYQEDAERDSRHRDVKHREDGDGDNRHRDEKYHEDGERDNRHREDKYREDGDRDNRQRDNKYREDGDRDNRHRGDKYREDGDRDDRHRDDKYREDGDRDDRHRDDWYAEDGNRDSRNREEKNGEDIGRDGRRRDGKQRDDSDKDKRFRDAKYRDERSSRDRTSGKSDIKRSRDESNAAELHYRKSNNRDGSPIYDDRGTRYKDDKGRRRTSDKEDHGDIRSRSTKEQHSDAGKKSISSARVESVSDRGRSNARNADVDITPNHSRRRNSPSSSSHAAKDHYRLSKQEESKYRDYAHEERVRHNVTSSKEFSGVAGGTEKASLSRSIEKSLQKDDSHLGEVSADRRPKADARTSPLHVVDRSPSSTSTDRRHWNRSNIRRNLDVEDSGQKSGGSKDAKDYSAREGRGSRDVLMETLPGDELSQADGDNFSVSSPFSRTSHLSSNSRSLLPPPPPFRMGADSPVAFGSLEDDNRGKSNNRHRRIGDPNMGRVQGSPWRGIPNWPSPMANGFMPFQHGPPPVGFHPVMQQFRAPPMFGVRSSMELNQSGVPYHVPDGDRFSGHGRSLGWRNPVDDSCPPIHGWDGSSAIFGDESHMYGRLDWNHNRSLTGGRVWETSGDAWKGQNSGASTELPSAPQKEDYSARGPADDIWAGQSGLQAQNDKKQPSVLVESVDIDQSSDARERDTVETSKTILEEMPNLSRKDDSCLSQVYLSMLDISADLTHPELYSQYTSLMGMDQNSNSEEDDSNILFLEEAMDATVKLPEKTSSVSLFPTINDAVFQKAMSLYKKLREDVKAINVDKVPFSNVKNLESAPTLDQEVAGLDDDKQGEVVPACDQQEAEAAVSVLKDVKMEEASPATTCEKIDEPVLVDSLEKSESSIAALNEENLELDLVSKQETLDSIVEDKSSDPENVELSEANSPSKVKEVSRAIGSNNDGPKLHDTKCGPSLFSDVSSEACEAVMPESIESTMVNLSRIHQSPESTH</sequence>
<feature type="compositionally biased region" description="Basic and acidic residues" evidence="1">
    <location>
        <begin position="226"/>
        <end position="259"/>
    </location>
</feature>
<feature type="compositionally biased region" description="Basic residues" evidence="1">
    <location>
        <begin position="1"/>
        <end position="15"/>
    </location>
</feature>
<evidence type="ECO:0000313" key="3">
    <source>
        <dbReference type="Proteomes" id="UP000593564"/>
    </source>
</evidence>
<name>A0A7J7GDB6_CAMSI</name>
<dbReference type="EMBL" id="JACBKZ010000011">
    <property type="protein sequence ID" value="KAF5938537.1"/>
    <property type="molecule type" value="Genomic_DNA"/>
</dbReference>
<evidence type="ECO:0000313" key="2">
    <source>
        <dbReference type="EMBL" id="KAF5938537.1"/>
    </source>
</evidence>
<gene>
    <name evidence="2" type="ORF">HYC85_022796</name>
</gene>
<feature type="compositionally biased region" description="Polar residues" evidence="1">
    <location>
        <begin position="945"/>
        <end position="954"/>
    </location>
</feature>
<feature type="compositionally biased region" description="Basic and acidic residues" evidence="1">
    <location>
        <begin position="519"/>
        <end position="558"/>
    </location>
</feature>
<feature type="compositionally biased region" description="Low complexity" evidence="1">
    <location>
        <begin position="760"/>
        <end position="772"/>
    </location>
</feature>